<keyword evidence="3" id="KW-1185">Reference proteome</keyword>
<proteinExistence type="predicted"/>
<protein>
    <submittedName>
        <fullName evidence="2">Uncharacterized protein</fullName>
    </submittedName>
</protein>
<comment type="caution">
    <text evidence="2">The sequence shown here is derived from an EMBL/GenBank/DDBJ whole genome shotgun (WGS) entry which is preliminary data.</text>
</comment>
<evidence type="ECO:0000256" key="1">
    <source>
        <dbReference type="SAM" id="MobiDB-lite"/>
    </source>
</evidence>
<organism evidence="2 3">
    <name type="scientific">Rhizopus stolonifer</name>
    <name type="common">Rhizopus nigricans</name>
    <dbReference type="NCBI Taxonomy" id="4846"/>
    <lineage>
        <taxon>Eukaryota</taxon>
        <taxon>Fungi</taxon>
        <taxon>Fungi incertae sedis</taxon>
        <taxon>Mucoromycota</taxon>
        <taxon>Mucoromycotina</taxon>
        <taxon>Mucoromycetes</taxon>
        <taxon>Mucorales</taxon>
        <taxon>Mucorineae</taxon>
        <taxon>Rhizopodaceae</taxon>
        <taxon>Rhizopus</taxon>
    </lineage>
</organism>
<feature type="compositionally biased region" description="Acidic residues" evidence="1">
    <location>
        <begin position="8"/>
        <end position="19"/>
    </location>
</feature>
<feature type="compositionally biased region" description="Acidic residues" evidence="1">
    <location>
        <begin position="26"/>
        <end position="40"/>
    </location>
</feature>
<reference evidence="2 3" key="1">
    <citation type="journal article" date="2018" name="G3 (Bethesda)">
        <title>Phylogenetic and Phylogenomic Definition of Rhizopus Species.</title>
        <authorList>
            <person name="Gryganskyi A.P."/>
            <person name="Golan J."/>
            <person name="Dolatabadi S."/>
            <person name="Mondo S."/>
            <person name="Robb S."/>
            <person name="Idnurm A."/>
            <person name="Muszewska A."/>
            <person name="Steczkiewicz K."/>
            <person name="Masonjones S."/>
            <person name="Liao H.L."/>
            <person name="Gajdeczka M.T."/>
            <person name="Anike F."/>
            <person name="Vuek A."/>
            <person name="Anishchenko I.M."/>
            <person name="Voigt K."/>
            <person name="de Hoog G.S."/>
            <person name="Smith M.E."/>
            <person name="Heitman J."/>
            <person name="Vilgalys R."/>
            <person name="Stajich J.E."/>
        </authorList>
    </citation>
    <scope>NUCLEOTIDE SEQUENCE [LARGE SCALE GENOMIC DNA]</scope>
    <source>
        <strain evidence="2 3">LSU 92-RS-03</strain>
    </source>
</reference>
<feature type="region of interest" description="Disordered" evidence="1">
    <location>
        <begin position="1"/>
        <end position="54"/>
    </location>
</feature>
<sequence>DVFVATGVEEDDIGSIEEEAERKEETDSEEEDDVGISEEEADRKEGTDNEEERSKPVDQLYKLYYKKKILTKKEMKAIDDANVDLYVGLSEEDEKVLKKVLKSGGVEANTDSMMIEILMEQLRLSKAGSKHSDAYKLLNILRCIIESIEDWSEADSELTSYRHCAKILDCLFCGTELKILDGEPGCLAAKEQMIVNHSLFPFSEENALSTCAVRKVDAIVVANLKKERVELSTNEWKKSCVSSTTAMKQQSKNLRTNLSILNQLNRRYNIKTKNVVAMDFIGSVGYMYSLREKEGVYVANLIEELSLPRNNKEIKHVSKTINALFKFKNHLEKLAAEATEGFEVRSSASRLKGITRSRVHHLETPCETPRVMFSPKPKRR</sequence>
<name>A0A367IQZ2_RHIST</name>
<evidence type="ECO:0000313" key="2">
    <source>
        <dbReference type="EMBL" id="RCH80107.1"/>
    </source>
</evidence>
<dbReference type="EMBL" id="PJQM01006179">
    <property type="protein sequence ID" value="RCH80107.1"/>
    <property type="molecule type" value="Genomic_DNA"/>
</dbReference>
<feature type="non-terminal residue" evidence="2">
    <location>
        <position position="1"/>
    </location>
</feature>
<feature type="compositionally biased region" description="Basic and acidic residues" evidence="1">
    <location>
        <begin position="41"/>
        <end position="54"/>
    </location>
</feature>
<accession>A0A367IQZ2</accession>
<evidence type="ECO:0000313" key="3">
    <source>
        <dbReference type="Proteomes" id="UP000253551"/>
    </source>
</evidence>
<gene>
    <name evidence="2" type="ORF">CU098_000336</name>
</gene>
<dbReference type="OrthoDB" id="2286555at2759"/>
<feature type="non-terminal residue" evidence="2">
    <location>
        <position position="380"/>
    </location>
</feature>
<dbReference type="Proteomes" id="UP000253551">
    <property type="component" value="Unassembled WGS sequence"/>
</dbReference>
<dbReference type="AlphaFoldDB" id="A0A367IQZ2"/>